<evidence type="ECO:0000313" key="2">
    <source>
        <dbReference type="EMBL" id="MFC5367499.1"/>
    </source>
</evidence>
<keyword evidence="3" id="KW-1185">Reference proteome</keyword>
<dbReference type="Proteomes" id="UP001596201">
    <property type="component" value="Unassembled WGS sequence"/>
</dbReference>
<proteinExistence type="predicted"/>
<reference evidence="2 3" key="1">
    <citation type="journal article" date="2019" name="Int. J. Syst. Evol. Microbiol.">
        <title>The Global Catalogue of Microorganisms (GCM) 10K type strain sequencing project: providing services to taxonomists for standard genome sequencing and annotation.</title>
        <authorList>
            <consortium name="The Broad Institute Genomics Platform"/>
            <consortium name="The Broad Institute Genome Sequencing Center for Infectious Disease"/>
            <person name="Wu L."/>
            <person name="Ma J."/>
        </authorList>
    </citation>
    <scope>NUCLEOTIDE SEQUENCE [LARGE SCALE GENOMIC DNA]</scope>
    <source>
        <strain evidence="2 3">CGMCC 1.12237</strain>
    </source>
</reference>
<feature type="region of interest" description="Disordered" evidence="1">
    <location>
        <begin position="1"/>
        <end position="32"/>
    </location>
</feature>
<evidence type="ECO:0008006" key="4">
    <source>
        <dbReference type="Google" id="ProtNLM"/>
    </source>
</evidence>
<feature type="compositionally biased region" description="Basic and acidic residues" evidence="1">
    <location>
        <begin position="1"/>
        <end position="23"/>
    </location>
</feature>
<sequence>MTERTRDDGAGSHADGTESEPRSSSRSGAVSRRAALGAGVAALTTLAGCSALSGGDDGPDRTYDTEALRAVPGQSVPTPPSTLPISVPTERFTAHEERTRELLDAVPSDPSLPNGRVTQRLADAREQVASELAEGVASSADTGSIRLGRWRHVRADAAEVAGQYRAATGEVSREAVRTNRERLRQSVHEFQVDWQYAAPDPAAAVALHDEVETLLGVAERATRPRRQFPVDPVANVRLAADLLAELERGRAALRDARALVTAMRTDGDDLAGYRPQVAAAASRLERVVDVTEDRVREYVDPEGTDPNSVFERDVRDTPAVSLFDRARDDLTWRLDDLDGARAAGETATAVREAAFLLTGYEALADAVDAIESEAALTMPPADAGAIETHRDRAVDALESASAVTPHAVSRWLARRAAGGLREGDRRLEEADGTDVYTVDRATGAYGWVRLFAETIPETTAFVGSVLADPDVETPDYGRE</sequence>
<comment type="caution">
    <text evidence="2">The sequence shown here is derived from an EMBL/GenBank/DDBJ whole genome shotgun (WGS) entry which is preliminary data.</text>
</comment>
<organism evidence="2 3">
    <name type="scientific">Salinirubrum litoreum</name>
    <dbReference type="NCBI Taxonomy" id="1126234"/>
    <lineage>
        <taxon>Archaea</taxon>
        <taxon>Methanobacteriati</taxon>
        <taxon>Methanobacteriota</taxon>
        <taxon>Stenosarchaea group</taxon>
        <taxon>Halobacteria</taxon>
        <taxon>Halobacteriales</taxon>
        <taxon>Haloferacaceae</taxon>
        <taxon>Salinirubrum</taxon>
    </lineage>
</organism>
<dbReference type="AlphaFoldDB" id="A0ABD5RBT1"/>
<gene>
    <name evidence="2" type="ORF">ACFPJ5_11160</name>
</gene>
<evidence type="ECO:0000256" key="1">
    <source>
        <dbReference type="SAM" id="MobiDB-lite"/>
    </source>
</evidence>
<dbReference type="RefSeq" id="WP_227229750.1">
    <property type="nucleotide sequence ID" value="NZ_JAJCVJ010000002.1"/>
</dbReference>
<protein>
    <recommendedName>
        <fullName evidence="4">DUF885 domain-containing protein</fullName>
    </recommendedName>
</protein>
<name>A0ABD5RBT1_9EURY</name>
<dbReference type="EMBL" id="JBHSKX010000002">
    <property type="protein sequence ID" value="MFC5367499.1"/>
    <property type="molecule type" value="Genomic_DNA"/>
</dbReference>
<accession>A0ABD5RBT1</accession>
<evidence type="ECO:0000313" key="3">
    <source>
        <dbReference type="Proteomes" id="UP001596201"/>
    </source>
</evidence>